<dbReference type="PANTHER" id="PTHR45954:SF1">
    <property type="entry name" value="LD33695P"/>
    <property type="match status" value="1"/>
</dbReference>
<dbReference type="InterPro" id="IPR052386">
    <property type="entry name" value="GPSM"/>
</dbReference>
<dbReference type="InterPro" id="IPR019734">
    <property type="entry name" value="TPR_rpt"/>
</dbReference>
<gene>
    <name evidence="7" type="ORF">VB620_01580</name>
</gene>
<dbReference type="InterPro" id="IPR027417">
    <property type="entry name" value="P-loop_NTPase"/>
</dbReference>
<dbReference type="Gene3D" id="3.40.50.300">
    <property type="entry name" value="P-loop containing nucleotide triphosphate hydrolases"/>
    <property type="match status" value="1"/>
</dbReference>
<evidence type="ECO:0000256" key="3">
    <source>
        <dbReference type="ARBA" id="ARBA00022737"/>
    </source>
</evidence>
<proteinExistence type="predicted"/>
<dbReference type="RefSeq" id="WP_323194365.1">
    <property type="nucleotide sequence ID" value="NZ_JAYGHG010000001.1"/>
</dbReference>
<reference evidence="7 8" key="1">
    <citation type="submission" date="2023-12" db="EMBL/GenBank/DDBJ databases">
        <title>Baltic Sea Cyanobacteria.</title>
        <authorList>
            <person name="Delbaje E."/>
            <person name="Fewer D.P."/>
            <person name="Shishido T.K."/>
        </authorList>
    </citation>
    <scope>NUCLEOTIDE SEQUENCE [LARGE SCALE GENOMIC DNA]</scope>
    <source>
        <strain evidence="7 8">UHCC-0300</strain>
    </source>
</reference>
<feature type="repeat" description="TPR" evidence="4">
    <location>
        <begin position="481"/>
        <end position="514"/>
    </location>
</feature>
<evidence type="ECO:0000313" key="8">
    <source>
        <dbReference type="Proteomes" id="UP001302120"/>
    </source>
</evidence>
<dbReference type="Pfam" id="PF00931">
    <property type="entry name" value="NB-ARC"/>
    <property type="match status" value="1"/>
</dbReference>
<dbReference type="SMART" id="SM00028">
    <property type="entry name" value="TPR"/>
    <property type="match status" value="5"/>
</dbReference>
<dbReference type="Pfam" id="PF13424">
    <property type="entry name" value="TPR_12"/>
    <property type="match status" value="2"/>
</dbReference>
<evidence type="ECO:0000259" key="5">
    <source>
        <dbReference type="Pfam" id="PF00931"/>
    </source>
</evidence>
<dbReference type="Proteomes" id="UP001302120">
    <property type="component" value="Unassembled WGS sequence"/>
</dbReference>
<dbReference type="SUPFAM" id="SSF48452">
    <property type="entry name" value="TPR-like"/>
    <property type="match status" value="1"/>
</dbReference>
<keyword evidence="2" id="KW-0963">Cytoplasm</keyword>
<feature type="domain" description="NB-ARC" evidence="5">
    <location>
        <begin position="76"/>
        <end position="212"/>
    </location>
</feature>
<sequence length="696" mass="78998">MEETNPGNQRIIKLEGNAQNTSKLTQIGSVDAENFHLTTEQVQILVHLESGSKTESPGILKAGDSPKSLAYWQGRTEEIAKIQQWLTDKNTFLIGIEGIGGTGKSTLSAKIYDEIGGFPKRFWADVGNGASFSDLARKVLQEFGFPVPEQETQLVEALIRCLRTGQFLLIIDNLESLLQADRQWGGLFYGDFFNAWVESGSNSKVLVTTRERPELPKGFEWLPLKGLQVEEGVALLTALGIRGDLAEFVKLVDGHPLLLKLVADLLKAEYSQDPDLSRLADLGLGNLQQLLTDPQVVGVHRRANVGMVLVLDASFARLSELQKALLLNISVYRGAIDSAAALAVLLGSSEAEIEQELRNLVKRSLLVEKLNGKRRFEFQPVVLEYVRYKAGNQREAHQRAINYYLLNVKQKPWQTKEDIKEYLELFYHWFQLKNYDLAFDNILFCNEFLTLQGYYTTLDDVYGQLREMWDKTGEQETWKYWFSINELGNTYYSLGQYKQAIEYYKQCWQIAIKIGSHNAEGSSLGNLGNVYHALTDYQQGILYHNWSLQIARENKDSNAEGTSLNNLGNAHNLLNDYEKAIKYYYLCWQIRKKTDDPNGESNCLNNLGVIYHRLGKPKKAIKYLQQSLQIQKNIEYGKIGDRRGEANAWFNLGGALMDVNRKSDALGAYRNAHELYQKMGLDANVQRCKNLIERLS</sequence>
<dbReference type="SUPFAM" id="SSF52540">
    <property type="entry name" value="P-loop containing nucleoside triphosphate hydrolases"/>
    <property type="match status" value="1"/>
</dbReference>
<dbReference type="Pfam" id="PF25872">
    <property type="entry name" value="HTH_77"/>
    <property type="match status" value="1"/>
</dbReference>
<dbReference type="PANTHER" id="PTHR45954">
    <property type="entry name" value="LD33695P"/>
    <property type="match status" value="1"/>
</dbReference>
<comment type="caution">
    <text evidence="7">The sequence shown here is derived from an EMBL/GenBank/DDBJ whole genome shotgun (WGS) entry which is preliminary data.</text>
</comment>
<comment type="subcellular location">
    <subcellularLocation>
        <location evidence="1">Cytoplasm</location>
    </subcellularLocation>
</comment>
<dbReference type="InterPro" id="IPR002182">
    <property type="entry name" value="NB-ARC"/>
</dbReference>
<name>A0ABU5U906_9CYAN</name>
<feature type="domain" description="Winged helix-turn-helix" evidence="6">
    <location>
        <begin position="318"/>
        <end position="379"/>
    </location>
</feature>
<dbReference type="InterPro" id="IPR058852">
    <property type="entry name" value="HTH_77"/>
</dbReference>
<evidence type="ECO:0000256" key="1">
    <source>
        <dbReference type="ARBA" id="ARBA00004496"/>
    </source>
</evidence>
<dbReference type="PROSITE" id="PS50005">
    <property type="entry name" value="TPR"/>
    <property type="match status" value="2"/>
</dbReference>
<evidence type="ECO:0000256" key="2">
    <source>
        <dbReference type="ARBA" id="ARBA00022490"/>
    </source>
</evidence>
<keyword evidence="3" id="KW-0677">Repeat</keyword>
<dbReference type="EMBL" id="JAYGHG010000001">
    <property type="protein sequence ID" value="MEA5580028.1"/>
    <property type="molecule type" value="Genomic_DNA"/>
</dbReference>
<keyword evidence="8" id="KW-1185">Reference proteome</keyword>
<evidence type="ECO:0000259" key="6">
    <source>
        <dbReference type="Pfam" id="PF25872"/>
    </source>
</evidence>
<protein>
    <submittedName>
        <fullName evidence="7">Tetratricopeptide repeat protein</fullName>
    </submittedName>
</protein>
<organism evidence="7 8">
    <name type="scientific">Nodularia harveyana UHCC-0300</name>
    <dbReference type="NCBI Taxonomy" id="2974287"/>
    <lineage>
        <taxon>Bacteria</taxon>
        <taxon>Bacillati</taxon>
        <taxon>Cyanobacteriota</taxon>
        <taxon>Cyanophyceae</taxon>
        <taxon>Nostocales</taxon>
        <taxon>Nodulariaceae</taxon>
        <taxon>Nodularia</taxon>
    </lineage>
</organism>
<feature type="repeat" description="TPR" evidence="4">
    <location>
        <begin position="601"/>
        <end position="634"/>
    </location>
</feature>
<dbReference type="InterPro" id="IPR011990">
    <property type="entry name" value="TPR-like_helical_dom_sf"/>
</dbReference>
<keyword evidence="4" id="KW-0802">TPR repeat</keyword>
<dbReference type="Gene3D" id="1.25.40.10">
    <property type="entry name" value="Tetratricopeptide repeat domain"/>
    <property type="match status" value="2"/>
</dbReference>
<dbReference type="PRINTS" id="PR00364">
    <property type="entry name" value="DISEASERSIST"/>
</dbReference>
<accession>A0ABU5U906</accession>
<evidence type="ECO:0000313" key="7">
    <source>
        <dbReference type="EMBL" id="MEA5580028.1"/>
    </source>
</evidence>
<evidence type="ECO:0000256" key="4">
    <source>
        <dbReference type="PROSITE-ProRule" id="PRU00339"/>
    </source>
</evidence>